<feature type="signal peptide" evidence="2">
    <location>
        <begin position="1"/>
        <end position="24"/>
    </location>
</feature>
<evidence type="ECO:0000313" key="5">
    <source>
        <dbReference type="Proteomes" id="UP000583929"/>
    </source>
</evidence>
<feature type="domain" description="Prolamin-like" evidence="3">
    <location>
        <begin position="106"/>
        <end position="169"/>
    </location>
</feature>
<keyword evidence="1 2" id="KW-0732">Signal</keyword>
<sequence length="171" mass="18499">MTMKKVSQTLHLALLILAIANIMASLEGIKSCDMTSFQPCALEIMGMILSNAPISSSCCEAMIGMVNTTCDTIVPSNWFSQALQYCSITPIVPPLPPPSHHPSGDCRRGIVHLFPCYRQIEANFHGLGQISSSCCHTIVRVSQACNTTIASSLSSSSSHSYVDRLVKYCKT</sequence>
<accession>A0A7J6H7K1</accession>
<dbReference type="Pfam" id="PF05617">
    <property type="entry name" value="Prolamin_like"/>
    <property type="match status" value="1"/>
</dbReference>
<name>A0A7J6H7K1_CANSA</name>
<dbReference type="Proteomes" id="UP000583929">
    <property type="component" value="Unassembled WGS sequence"/>
</dbReference>
<evidence type="ECO:0000256" key="2">
    <source>
        <dbReference type="SAM" id="SignalP"/>
    </source>
</evidence>
<proteinExistence type="predicted"/>
<evidence type="ECO:0000256" key="1">
    <source>
        <dbReference type="ARBA" id="ARBA00022729"/>
    </source>
</evidence>
<gene>
    <name evidence="4" type="ORF">G4B88_016576</name>
</gene>
<feature type="chain" id="PRO_5029667591" description="Prolamin-like domain-containing protein" evidence="2">
    <location>
        <begin position="25"/>
        <end position="171"/>
    </location>
</feature>
<keyword evidence="5" id="KW-1185">Reference proteome</keyword>
<protein>
    <recommendedName>
        <fullName evidence="3">Prolamin-like domain-containing protein</fullName>
    </recommendedName>
</protein>
<comment type="caution">
    <text evidence="4">The sequence shown here is derived from an EMBL/GenBank/DDBJ whole genome shotgun (WGS) entry which is preliminary data.</text>
</comment>
<evidence type="ECO:0000259" key="3">
    <source>
        <dbReference type="Pfam" id="PF05617"/>
    </source>
</evidence>
<reference evidence="4 5" key="1">
    <citation type="journal article" date="2020" name="bioRxiv">
        <title>Sequence and annotation of 42 cannabis genomes reveals extensive copy number variation in cannabinoid synthesis and pathogen resistance genes.</title>
        <authorList>
            <person name="Mckernan K.J."/>
            <person name="Helbert Y."/>
            <person name="Kane L.T."/>
            <person name="Ebling H."/>
            <person name="Zhang L."/>
            <person name="Liu B."/>
            <person name="Eaton Z."/>
            <person name="Mclaughlin S."/>
            <person name="Kingan S."/>
            <person name="Baybayan P."/>
            <person name="Concepcion G."/>
            <person name="Jordan M."/>
            <person name="Riva A."/>
            <person name="Barbazuk W."/>
            <person name="Harkins T."/>
        </authorList>
    </citation>
    <scope>NUCLEOTIDE SEQUENCE [LARGE SCALE GENOMIC DNA]</scope>
    <source>
        <strain evidence="5">cv. Jamaican Lion 4</strain>
        <tissue evidence="4">Leaf</tissue>
    </source>
</reference>
<dbReference type="EMBL" id="JAATIQ010000060">
    <property type="protein sequence ID" value="KAF4391266.1"/>
    <property type="molecule type" value="Genomic_DNA"/>
</dbReference>
<dbReference type="AlphaFoldDB" id="A0A7J6H7K1"/>
<organism evidence="4 5">
    <name type="scientific">Cannabis sativa</name>
    <name type="common">Hemp</name>
    <name type="synonym">Marijuana</name>
    <dbReference type="NCBI Taxonomy" id="3483"/>
    <lineage>
        <taxon>Eukaryota</taxon>
        <taxon>Viridiplantae</taxon>
        <taxon>Streptophyta</taxon>
        <taxon>Embryophyta</taxon>
        <taxon>Tracheophyta</taxon>
        <taxon>Spermatophyta</taxon>
        <taxon>Magnoliopsida</taxon>
        <taxon>eudicotyledons</taxon>
        <taxon>Gunneridae</taxon>
        <taxon>Pentapetalae</taxon>
        <taxon>rosids</taxon>
        <taxon>fabids</taxon>
        <taxon>Rosales</taxon>
        <taxon>Cannabaceae</taxon>
        <taxon>Cannabis</taxon>
    </lineage>
</organism>
<dbReference type="InterPro" id="IPR008502">
    <property type="entry name" value="Prolamin-like"/>
</dbReference>
<evidence type="ECO:0000313" key="4">
    <source>
        <dbReference type="EMBL" id="KAF4391266.1"/>
    </source>
</evidence>